<feature type="transmembrane region" description="Helical" evidence="1">
    <location>
        <begin position="239"/>
        <end position="259"/>
    </location>
</feature>
<feature type="transmembrane region" description="Helical" evidence="1">
    <location>
        <begin position="279"/>
        <end position="301"/>
    </location>
</feature>
<keyword evidence="1" id="KW-0472">Membrane</keyword>
<feature type="transmembrane region" description="Helical" evidence="1">
    <location>
        <begin position="6"/>
        <end position="21"/>
    </location>
</feature>
<feature type="transmembrane region" description="Helical" evidence="1">
    <location>
        <begin position="57"/>
        <end position="77"/>
    </location>
</feature>
<dbReference type="Proteomes" id="UP000244810">
    <property type="component" value="Unassembled WGS sequence"/>
</dbReference>
<feature type="transmembrane region" description="Helical" evidence="1">
    <location>
        <begin position="98"/>
        <end position="116"/>
    </location>
</feature>
<dbReference type="AlphaFoldDB" id="A0A2T7UNU0"/>
<organism evidence="2 3">
    <name type="scientific">Pararhodobacter aggregans</name>
    <dbReference type="NCBI Taxonomy" id="404875"/>
    <lineage>
        <taxon>Bacteria</taxon>
        <taxon>Pseudomonadati</taxon>
        <taxon>Pseudomonadota</taxon>
        <taxon>Alphaproteobacteria</taxon>
        <taxon>Rhodobacterales</taxon>
        <taxon>Paracoccaceae</taxon>
        <taxon>Pararhodobacter</taxon>
    </lineage>
</organism>
<keyword evidence="1" id="KW-1133">Transmembrane helix</keyword>
<evidence type="ECO:0008006" key="4">
    <source>
        <dbReference type="Google" id="ProtNLM"/>
    </source>
</evidence>
<comment type="caution">
    <text evidence="2">The sequence shown here is derived from an EMBL/GenBank/DDBJ whole genome shotgun (WGS) entry which is preliminary data.</text>
</comment>
<gene>
    <name evidence="2" type="ORF">DDE23_17270</name>
</gene>
<keyword evidence="1" id="KW-0812">Transmembrane</keyword>
<keyword evidence="3" id="KW-1185">Reference proteome</keyword>
<evidence type="ECO:0000313" key="3">
    <source>
        <dbReference type="Proteomes" id="UP000244810"/>
    </source>
</evidence>
<feature type="transmembrane region" description="Helical" evidence="1">
    <location>
        <begin position="373"/>
        <end position="393"/>
    </location>
</feature>
<evidence type="ECO:0000313" key="2">
    <source>
        <dbReference type="EMBL" id="PVE46390.1"/>
    </source>
</evidence>
<dbReference type="EMBL" id="QDDR01000009">
    <property type="protein sequence ID" value="PVE46390.1"/>
    <property type="molecule type" value="Genomic_DNA"/>
</dbReference>
<reference evidence="2 3" key="1">
    <citation type="journal article" date="2011" name="Syst. Appl. Microbiol.">
        <title>Defluviimonas denitrificans gen. nov., sp. nov., and Pararhodobacter aggregans gen. nov., sp. nov., non-phototrophic Rhodobacteraceae from the biofilter of a marine aquaculture.</title>
        <authorList>
            <person name="Foesel B.U."/>
            <person name="Drake H.L."/>
            <person name="Schramm A."/>
        </authorList>
    </citation>
    <scope>NUCLEOTIDE SEQUENCE [LARGE SCALE GENOMIC DNA]</scope>
    <source>
        <strain evidence="2 3">D1-19</strain>
    </source>
</reference>
<dbReference type="Gene3D" id="1.20.1740.10">
    <property type="entry name" value="Amino acid/polyamine transporter I"/>
    <property type="match status" value="1"/>
</dbReference>
<feature type="transmembrane region" description="Helical" evidence="1">
    <location>
        <begin position="322"/>
        <end position="344"/>
    </location>
</feature>
<dbReference type="OrthoDB" id="271600at2"/>
<feature type="transmembrane region" description="Helical" evidence="1">
    <location>
        <begin position="169"/>
        <end position="195"/>
    </location>
</feature>
<dbReference type="RefSeq" id="WP_107753382.1">
    <property type="nucleotide sequence ID" value="NZ_QBKF01000009.1"/>
</dbReference>
<accession>A0A2T7UNU0</accession>
<name>A0A2T7UNU0_9RHOB</name>
<sequence length="394" mass="41182">MILNLAILATIAVVLALLWLPRLRRAEVWRAMVTPLASIIGSGFLVLGPLLNHAYGGWAPLAMALLCLVAWAFGRAIRDNIRAIETQGAAGPAWAESTASALLGFAYMISVAYYLNLLGSFAVSLTPFESPLAARAVTTAVYAVILIVGWTRGFAVLERMEYASVALKLAIIAGLVLALAVFTAGKAAGGGLIFAPASETGLAALTLGFGMIVTVQGFETSRYLGRDYGAEVRIRSMRWAQIASTLIYLVYIALVTYAFDPAGIALSETAIVDMMGAVAPVLPFVLVAAALAAQFSAAVADTGGSGGLIEELSRKRISTRQAYALTAAVGLGLTWAADVFQIIAYASRAFAAYYAAQSAIAAARFWPENKAKAGLYGALALLGAAIALFGQSIE</sequence>
<feature type="transmembrane region" description="Helical" evidence="1">
    <location>
        <begin position="33"/>
        <end position="51"/>
    </location>
</feature>
<feature type="transmembrane region" description="Helical" evidence="1">
    <location>
        <begin position="136"/>
        <end position="157"/>
    </location>
</feature>
<protein>
    <recommendedName>
        <fullName evidence="4">APC family permease</fullName>
    </recommendedName>
</protein>
<proteinExistence type="predicted"/>
<feature type="transmembrane region" description="Helical" evidence="1">
    <location>
        <begin position="201"/>
        <end position="218"/>
    </location>
</feature>
<evidence type="ECO:0000256" key="1">
    <source>
        <dbReference type="SAM" id="Phobius"/>
    </source>
</evidence>